<keyword evidence="2 4" id="KW-0067">ATP-binding</keyword>
<dbReference type="SUPFAM" id="SSF52540">
    <property type="entry name" value="P-loop containing nucleoside triphosphate hydrolases"/>
    <property type="match status" value="2"/>
</dbReference>
<dbReference type="PROSITE" id="PS50893">
    <property type="entry name" value="ABC_TRANSPORTER_2"/>
    <property type="match status" value="2"/>
</dbReference>
<comment type="caution">
    <text evidence="4">The sequence shown here is derived from an EMBL/GenBank/DDBJ whole genome shotgun (WGS) entry which is preliminary data.</text>
</comment>
<dbReference type="RefSeq" id="WP_377926646.1">
    <property type="nucleotide sequence ID" value="NZ_JBHUEM010000003.1"/>
</dbReference>
<dbReference type="Gene3D" id="3.40.50.300">
    <property type="entry name" value="P-loop containing nucleotide triphosphate hydrolases"/>
    <property type="match status" value="2"/>
</dbReference>
<evidence type="ECO:0000259" key="3">
    <source>
        <dbReference type="PROSITE" id="PS50893"/>
    </source>
</evidence>
<dbReference type="PANTHER" id="PTHR42855:SF2">
    <property type="entry name" value="DRUG RESISTANCE ABC TRANSPORTER,ATP-BINDING PROTEIN"/>
    <property type="match status" value="1"/>
</dbReference>
<dbReference type="GO" id="GO:0005524">
    <property type="term" value="F:ATP binding"/>
    <property type="evidence" value="ECO:0007669"/>
    <property type="project" value="UniProtKB-KW"/>
</dbReference>
<evidence type="ECO:0000313" key="4">
    <source>
        <dbReference type="EMBL" id="MFD1735545.1"/>
    </source>
</evidence>
<evidence type="ECO:0000256" key="1">
    <source>
        <dbReference type="ARBA" id="ARBA00022741"/>
    </source>
</evidence>
<dbReference type="InterPro" id="IPR032781">
    <property type="entry name" value="ABC_tran_Xtn"/>
</dbReference>
<name>A0ABW4LK03_9BACI</name>
<sequence>MIAVQNVGLRYGDRKLFDDVNIKFTPGNCYGLIGANGAGKSTFLKILSGEIEAQQGDVVITPGERLAVLKQNHFEYEEFEVIQTVIKGHARLYEVMQEKDAIYMKADFTDEDGMRAAELEGEFAELNGWEAESEAAILLKGLGIGEEFHHKKMAELTGGEKVKVLLAQALFGKPDILLLDEPTNHLDIHAIRWLEEFLINFENTVIVVSHDRHFLNKVCTHIADLDFGKIQIYVGNYDFWYESSQLASKMAQDANKKKEEKIKELQAFIARFSANASKSKQATSRKKSLDKIQLDDIRPSSRKYPYVHFAQEREVGNDLLRVEGITKTIDGEKVLDNVSFIVNKNDKIAFVGRDEIAKTTLFKILMGEMEADSGTYKWGVTTSQAYFPKDNSEYFENNDMNLVDWLRQYSPNDQTESFLRGFLGRMLFSGEEVMKKAKVLSGGEKVRCMLSKMMLTGANVLVLDEPTNHLDLESITALNNGLINFKGTMLFTSHDHQFVETLANRIIEITPKGIIDKQVTYDEYLENSELQKQVEAMYA</sequence>
<reference evidence="5" key="1">
    <citation type="journal article" date="2019" name="Int. J. Syst. Evol. Microbiol.">
        <title>The Global Catalogue of Microorganisms (GCM) 10K type strain sequencing project: providing services to taxonomists for standard genome sequencing and annotation.</title>
        <authorList>
            <consortium name="The Broad Institute Genomics Platform"/>
            <consortium name="The Broad Institute Genome Sequencing Center for Infectious Disease"/>
            <person name="Wu L."/>
            <person name="Ma J."/>
        </authorList>
    </citation>
    <scope>NUCLEOTIDE SEQUENCE [LARGE SCALE GENOMIC DNA]</scope>
    <source>
        <strain evidence="5">CCUG 49339</strain>
    </source>
</reference>
<feature type="domain" description="ABC transporter" evidence="3">
    <location>
        <begin position="320"/>
        <end position="536"/>
    </location>
</feature>
<dbReference type="EMBL" id="JBHUEM010000003">
    <property type="protein sequence ID" value="MFD1735545.1"/>
    <property type="molecule type" value="Genomic_DNA"/>
</dbReference>
<proteinExistence type="predicted"/>
<dbReference type="InterPro" id="IPR003593">
    <property type="entry name" value="AAA+_ATPase"/>
</dbReference>
<dbReference type="Proteomes" id="UP001597214">
    <property type="component" value="Unassembled WGS sequence"/>
</dbReference>
<dbReference type="PANTHER" id="PTHR42855">
    <property type="entry name" value="ABC TRANSPORTER ATP-BINDING SUBUNIT"/>
    <property type="match status" value="1"/>
</dbReference>
<keyword evidence="5" id="KW-1185">Reference proteome</keyword>
<protein>
    <submittedName>
        <fullName evidence="4">ABC-F family ATP-binding cassette domain-containing protein</fullName>
    </submittedName>
</protein>
<organism evidence="4 5">
    <name type="scientific">Bacillus salitolerans</name>
    <dbReference type="NCBI Taxonomy" id="1437434"/>
    <lineage>
        <taxon>Bacteria</taxon>
        <taxon>Bacillati</taxon>
        <taxon>Bacillota</taxon>
        <taxon>Bacilli</taxon>
        <taxon>Bacillales</taxon>
        <taxon>Bacillaceae</taxon>
        <taxon>Bacillus</taxon>
    </lineage>
</organism>
<evidence type="ECO:0000256" key="2">
    <source>
        <dbReference type="ARBA" id="ARBA00022840"/>
    </source>
</evidence>
<keyword evidence="1" id="KW-0547">Nucleotide-binding</keyword>
<feature type="domain" description="ABC transporter" evidence="3">
    <location>
        <begin position="2"/>
        <end position="252"/>
    </location>
</feature>
<dbReference type="Pfam" id="PF00005">
    <property type="entry name" value="ABC_tran"/>
    <property type="match status" value="2"/>
</dbReference>
<gene>
    <name evidence="4" type="ORF">ACFSCX_03120</name>
</gene>
<dbReference type="InterPro" id="IPR027417">
    <property type="entry name" value="P-loop_NTPase"/>
</dbReference>
<dbReference type="CDD" id="cd03221">
    <property type="entry name" value="ABCF_EF-3"/>
    <property type="match status" value="2"/>
</dbReference>
<dbReference type="SMART" id="SM00382">
    <property type="entry name" value="AAA"/>
    <property type="match status" value="2"/>
</dbReference>
<accession>A0ABW4LK03</accession>
<dbReference type="InterPro" id="IPR003439">
    <property type="entry name" value="ABC_transporter-like_ATP-bd"/>
</dbReference>
<dbReference type="InterPro" id="IPR051309">
    <property type="entry name" value="ABCF_ATPase"/>
</dbReference>
<evidence type="ECO:0000313" key="5">
    <source>
        <dbReference type="Proteomes" id="UP001597214"/>
    </source>
</evidence>
<dbReference type="Pfam" id="PF12848">
    <property type="entry name" value="ABC_tran_Xtn"/>
    <property type="match status" value="1"/>
</dbReference>